<gene>
    <name evidence="1" type="ORF">GMO_16290</name>
</gene>
<reference evidence="1 2" key="1">
    <citation type="submission" date="2011-10" db="EMBL/GenBank/DDBJ databases">
        <title>Genome sequence of Gluconobacter morbifer G707, isolated from Drosophila gut.</title>
        <authorList>
            <person name="Lee W.-J."/>
            <person name="Kim E.-K."/>
        </authorList>
    </citation>
    <scope>NUCLEOTIDE SEQUENCE [LARGE SCALE GENOMIC DNA]</scope>
    <source>
        <strain evidence="1 2">G707</strain>
    </source>
</reference>
<dbReference type="PATRIC" id="fig|1088869.3.peg.1626"/>
<sequence length="40" mass="4528">MRYDYYLPQFSATDGSWSGALAEVSTGTDSENDRFRMKSS</sequence>
<evidence type="ECO:0000313" key="2">
    <source>
        <dbReference type="Proteomes" id="UP000004949"/>
    </source>
</evidence>
<dbReference type="AlphaFoldDB" id="G6XJQ0"/>
<organism evidence="1 2">
    <name type="scientific">Gluconobacter morbifer G707</name>
    <dbReference type="NCBI Taxonomy" id="1088869"/>
    <lineage>
        <taxon>Bacteria</taxon>
        <taxon>Pseudomonadati</taxon>
        <taxon>Pseudomonadota</taxon>
        <taxon>Alphaproteobacteria</taxon>
        <taxon>Acetobacterales</taxon>
        <taxon>Acetobacteraceae</taxon>
        <taxon>Gluconobacter</taxon>
    </lineage>
</organism>
<dbReference type="STRING" id="1088869.GMO_16290"/>
<evidence type="ECO:0000313" key="1">
    <source>
        <dbReference type="EMBL" id="EHH67862.1"/>
    </source>
</evidence>
<protein>
    <submittedName>
        <fullName evidence="1">Uncharacterized protein</fullName>
    </submittedName>
</protein>
<proteinExistence type="predicted"/>
<accession>G6XJQ0</accession>
<dbReference type="EMBL" id="AGQV01000005">
    <property type="protein sequence ID" value="EHH67862.1"/>
    <property type="molecule type" value="Genomic_DNA"/>
</dbReference>
<name>G6XJQ0_9PROT</name>
<keyword evidence="2" id="KW-1185">Reference proteome</keyword>
<comment type="caution">
    <text evidence="1">The sequence shown here is derived from an EMBL/GenBank/DDBJ whole genome shotgun (WGS) entry which is preliminary data.</text>
</comment>
<dbReference type="Proteomes" id="UP000004949">
    <property type="component" value="Unassembled WGS sequence"/>
</dbReference>